<protein>
    <recommendedName>
        <fullName evidence="2">DUF6894 domain-containing protein</fullName>
    </recommendedName>
</protein>
<reference evidence="3 4" key="1">
    <citation type="submission" date="2016-10" db="EMBL/GenBank/DDBJ databases">
        <authorList>
            <person name="Varghese N."/>
            <person name="Submissions S."/>
        </authorList>
    </citation>
    <scope>NUCLEOTIDE SEQUENCE [LARGE SCALE GENOMIC DNA]</scope>
    <source>
        <strain evidence="3 4">DSM 21822</strain>
    </source>
</reference>
<dbReference type="RefSeq" id="WP_149762217.1">
    <property type="nucleotide sequence ID" value="NZ_BSPE01000001.1"/>
</dbReference>
<dbReference type="OrthoDB" id="8116717at2"/>
<dbReference type="Pfam" id="PF21834">
    <property type="entry name" value="DUF6894"/>
    <property type="match status" value="1"/>
</dbReference>
<feature type="region of interest" description="Disordered" evidence="1">
    <location>
        <begin position="75"/>
        <end position="96"/>
    </location>
</feature>
<evidence type="ECO:0000256" key="1">
    <source>
        <dbReference type="SAM" id="MobiDB-lite"/>
    </source>
</evidence>
<dbReference type="InterPro" id="IPR054189">
    <property type="entry name" value="DUF6894"/>
</dbReference>
<dbReference type="Proteomes" id="UP000323300">
    <property type="component" value="Unassembled WGS sequence"/>
</dbReference>
<name>A0A1I4D1R1_9HYPH</name>
<organism evidence="3 4">
    <name type="scientific">Neomesorhizobium albiziae</name>
    <dbReference type="NCBI Taxonomy" id="335020"/>
    <lineage>
        <taxon>Bacteria</taxon>
        <taxon>Pseudomonadati</taxon>
        <taxon>Pseudomonadota</taxon>
        <taxon>Alphaproteobacteria</taxon>
        <taxon>Hyphomicrobiales</taxon>
        <taxon>Phyllobacteriaceae</taxon>
        <taxon>Neomesorhizobium</taxon>
    </lineage>
</organism>
<keyword evidence="4" id="KW-1185">Reference proteome</keyword>
<dbReference type="EMBL" id="FOSL01000015">
    <property type="protein sequence ID" value="SFK86021.1"/>
    <property type="molecule type" value="Genomic_DNA"/>
</dbReference>
<evidence type="ECO:0000313" key="4">
    <source>
        <dbReference type="Proteomes" id="UP000323300"/>
    </source>
</evidence>
<feature type="domain" description="DUF6894" evidence="2">
    <location>
        <begin position="19"/>
        <end position="69"/>
    </location>
</feature>
<proteinExistence type="predicted"/>
<accession>A0A1I4D1R1</accession>
<sequence>MPKYRFEFPDEPDVGPIVLELENLEAAKAEAQRAMADSVMDRVIHRHDPRRLATRIYDEAGYLIAQVDFDDLVSEADGADKAQTNPPEEPGVKRSG</sequence>
<evidence type="ECO:0000313" key="3">
    <source>
        <dbReference type="EMBL" id="SFK86021.1"/>
    </source>
</evidence>
<dbReference type="AlphaFoldDB" id="A0A1I4D1R1"/>
<gene>
    <name evidence="3" type="ORF">SAMN04488498_1156</name>
</gene>
<evidence type="ECO:0000259" key="2">
    <source>
        <dbReference type="Pfam" id="PF21834"/>
    </source>
</evidence>